<accession>A0ABQ9EHU6</accession>
<evidence type="ECO:0000259" key="14">
    <source>
        <dbReference type="PROSITE" id="PS51745"/>
    </source>
</evidence>
<evidence type="ECO:0000256" key="1">
    <source>
        <dbReference type="ARBA" id="ARBA00022679"/>
    </source>
</evidence>
<dbReference type="Proteomes" id="UP001217089">
    <property type="component" value="Unassembled WGS sequence"/>
</dbReference>
<dbReference type="PROSITE" id="PS51745">
    <property type="entry name" value="PB1"/>
    <property type="match status" value="1"/>
</dbReference>
<evidence type="ECO:0000256" key="2">
    <source>
        <dbReference type="ARBA" id="ARBA00022741"/>
    </source>
</evidence>
<feature type="region of interest" description="Disordered" evidence="12">
    <location>
        <begin position="132"/>
        <end position="174"/>
    </location>
</feature>
<keyword evidence="2 10" id="KW-0547">Nucleotide-binding</keyword>
<evidence type="ECO:0000256" key="5">
    <source>
        <dbReference type="ARBA" id="ARBA00038035"/>
    </source>
</evidence>
<feature type="domain" description="Protein kinase" evidence="13">
    <location>
        <begin position="184"/>
        <end position="430"/>
    </location>
</feature>
<dbReference type="PROSITE" id="PS00107">
    <property type="entry name" value="PROTEIN_KINASE_ATP"/>
    <property type="match status" value="1"/>
</dbReference>
<keyword evidence="16" id="KW-1185">Reference proteome</keyword>
<dbReference type="Pfam" id="PF00564">
    <property type="entry name" value="PB1"/>
    <property type="match status" value="1"/>
</dbReference>
<evidence type="ECO:0000259" key="13">
    <source>
        <dbReference type="PROSITE" id="PS50011"/>
    </source>
</evidence>
<comment type="catalytic activity">
    <reaction evidence="9">
        <text>L-tyrosyl-[protein] + ATP = O-phospho-L-tyrosyl-[protein] + ADP + H(+)</text>
        <dbReference type="Rhea" id="RHEA:10596"/>
        <dbReference type="Rhea" id="RHEA-COMP:10136"/>
        <dbReference type="Rhea" id="RHEA-COMP:20101"/>
        <dbReference type="ChEBI" id="CHEBI:15378"/>
        <dbReference type="ChEBI" id="CHEBI:30616"/>
        <dbReference type="ChEBI" id="CHEBI:46858"/>
        <dbReference type="ChEBI" id="CHEBI:61978"/>
        <dbReference type="ChEBI" id="CHEBI:456216"/>
        <dbReference type="EC" id="2.7.12.2"/>
    </reaction>
</comment>
<gene>
    <name evidence="15" type="ORF">KUTeg_018421</name>
</gene>
<keyword evidence="11" id="KW-0723">Serine/threonine-protein kinase</keyword>
<proteinExistence type="inferred from homology"/>
<evidence type="ECO:0000256" key="8">
    <source>
        <dbReference type="ARBA" id="ARBA00049299"/>
    </source>
</evidence>
<reference evidence="15 16" key="1">
    <citation type="submission" date="2022-12" db="EMBL/GenBank/DDBJ databases">
        <title>Chromosome-level genome of Tegillarca granosa.</title>
        <authorList>
            <person name="Kim J."/>
        </authorList>
    </citation>
    <scope>NUCLEOTIDE SEQUENCE [LARGE SCALE GENOMIC DNA]</scope>
    <source>
        <strain evidence="15">Teg-2019</strain>
        <tissue evidence="15">Adductor muscle</tissue>
    </source>
</reference>
<dbReference type="PANTHER" id="PTHR48013">
    <property type="entry name" value="DUAL SPECIFICITY MITOGEN-ACTIVATED PROTEIN KINASE KINASE 5-RELATED"/>
    <property type="match status" value="1"/>
</dbReference>
<evidence type="ECO:0000256" key="7">
    <source>
        <dbReference type="ARBA" id="ARBA00049014"/>
    </source>
</evidence>
<dbReference type="Gene3D" id="1.10.510.10">
    <property type="entry name" value="Transferase(Phosphotransferase) domain 1"/>
    <property type="match status" value="1"/>
</dbReference>
<dbReference type="InterPro" id="IPR000719">
    <property type="entry name" value="Prot_kinase_dom"/>
</dbReference>
<protein>
    <recommendedName>
        <fullName evidence="6">mitogen-activated protein kinase kinase</fullName>
        <ecNumber evidence="6">2.7.12.2</ecNumber>
    </recommendedName>
</protein>
<evidence type="ECO:0000256" key="10">
    <source>
        <dbReference type="PROSITE-ProRule" id="PRU10141"/>
    </source>
</evidence>
<dbReference type="InterPro" id="IPR000270">
    <property type="entry name" value="PB1_dom"/>
</dbReference>
<dbReference type="InterPro" id="IPR008271">
    <property type="entry name" value="Ser/Thr_kinase_AS"/>
</dbReference>
<feature type="domain" description="PB1" evidence="14">
    <location>
        <begin position="13"/>
        <end position="104"/>
    </location>
</feature>
<dbReference type="InterPro" id="IPR053793">
    <property type="entry name" value="PB1-like"/>
</dbReference>
<evidence type="ECO:0000256" key="4">
    <source>
        <dbReference type="ARBA" id="ARBA00022840"/>
    </source>
</evidence>
<dbReference type="Gene3D" id="3.30.200.20">
    <property type="entry name" value="Phosphorylase Kinase, domain 1"/>
    <property type="match status" value="1"/>
</dbReference>
<dbReference type="InterPro" id="IPR017441">
    <property type="entry name" value="Protein_kinase_ATP_BS"/>
</dbReference>
<dbReference type="EC" id="2.7.12.2" evidence="6"/>
<evidence type="ECO:0000256" key="3">
    <source>
        <dbReference type="ARBA" id="ARBA00022777"/>
    </source>
</evidence>
<dbReference type="PANTHER" id="PTHR48013:SF9">
    <property type="entry name" value="DUAL SPECIFICITY MITOGEN-ACTIVATED PROTEIN KINASE KINASE 5"/>
    <property type="match status" value="1"/>
</dbReference>
<comment type="catalytic activity">
    <reaction evidence="7">
        <text>L-seryl-[protein] + ATP = O-phospho-L-seryl-[protein] + ADP + H(+)</text>
        <dbReference type="Rhea" id="RHEA:17989"/>
        <dbReference type="Rhea" id="RHEA-COMP:9863"/>
        <dbReference type="Rhea" id="RHEA-COMP:11604"/>
        <dbReference type="ChEBI" id="CHEBI:15378"/>
        <dbReference type="ChEBI" id="CHEBI:29999"/>
        <dbReference type="ChEBI" id="CHEBI:30616"/>
        <dbReference type="ChEBI" id="CHEBI:83421"/>
        <dbReference type="ChEBI" id="CHEBI:456216"/>
        <dbReference type="EC" id="2.7.12.2"/>
    </reaction>
</comment>
<keyword evidence="4 10" id="KW-0067">ATP-binding</keyword>
<dbReference type="InterPro" id="IPR011009">
    <property type="entry name" value="Kinase-like_dom_sf"/>
</dbReference>
<keyword evidence="3" id="KW-0418">Kinase</keyword>
<comment type="catalytic activity">
    <reaction evidence="8">
        <text>L-threonyl-[protein] + ATP = O-phospho-L-threonyl-[protein] + ADP + H(+)</text>
        <dbReference type="Rhea" id="RHEA:46608"/>
        <dbReference type="Rhea" id="RHEA-COMP:11060"/>
        <dbReference type="Rhea" id="RHEA-COMP:11605"/>
        <dbReference type="ChEBI" id="CHEBI:15378"/>
        <dbReference type="ChEBI" id="CHEBI:30013"/>
        <dbReference type="ChEBI" id="CHEBI:30616"/>
        <dbReference type="ChEBI" id="CHEBI:61977"/>
        <dbReference type="ChEBI" id="CHEBI:456216"/>
        <dbReference type="EC" id="2.7.12.2"/>
    </reaction>
</comment>
<organism evidence="15 16">
    <name type="scientific">Tegillarca granosa</name>
    <name type="common">Malaysian cockle</name>
    <name type="synonym">Anadara granosa</name>
    <dbReference type="NCBI Taxonomy" id="220873"/>
    <lineage>
        <taxon>Eukaryota</taxon>
        <taxon>Metazoa</taxon>
        <taxon>Spiralia</taxon>
        <taxon>Lophotrochozoa</taxon>
        <taxon>Mollusca</taxon>
        <taxon>Bivalvia</taxon>
        <taxon>Autobranchia</taxon>
        <taxon>Pteriomorphia</taxon>
        <taxon>Arcoida</taxon>
        <taxon>Arcoidea</taxon>
        <taxon>Arcidae</taxon>
        <taxon>Tegillarca</taxon>
    </lineage>
</organism>
<evidence type="ECO:0000256" key="9">
    <source>
        <dbReference type="ARBA" id="ARBA00051693"/>
    </source>
</evidence>
<keyword evidence="1" id="KW-0808">Transferase</keyword>
<dbReference type="EMBL" id="JARBDR010000903">
    <property type="protein sequence ID" value="KAJ8304838.1"/>
    <property type="molecule type" value="Genomic_DNA"/>
</dbReference>
<dbReference type="Pfam" id="PF00069">
    <property type="entry name" value="Pkinase"/>
    <property type="match status" value="1"/>
</dbReference>
<dbReference type="SMART" id="SM00220">
    <property type="entry name" value="S_TKc"/>
    <property type="match status" value="1"/>
</dbReference>
<comment type="similarity">
    <text evidence="5">Belongs to the protein kinase superfamily. STE Ser/Thr protein kinase family. MAP kinase kinase subfamily.</text>
</comment>
<evidence type="ECO:0000256" key="6">
    <source>
        <dbReference type="ARBA" id="ARBA00038999"/>
    </source>
</evidence>
<dbReference type="Gene3D" id="3.10.20.90">
    <property type="entry name" value="Phosphatidylinositol 3-kinase Catalytic Subunit, Chain A, domain 1"/>
    <property type="match status" value="1"/>
</dbReference>
<dbReference type="PROSITE" id="PS50011">
    <property type="entry name" value="PROTEIN_KINASE_DOM"/>
    <property type="match status" value="1"/>
</dbReference>
<dbReference type="SUPFAM" id="SSF56112">
    <property type="entry name" value="Protein kinase-like (PK-like)"/>
    <property type="match status" value="1"/>
</dbReference>
<dbReference type="PROSITE" id="PS00108">
    <property type="entry name" value="PROTEIN_KINASE_ST"/>
    <property type="match status" value="1"/>
</dbReference>
<feature type="binding site" evidence="10">
    <location>
        <position position="213"/>
    </location>
    <ligand>
        <name>ATP</name>
        <dbReference type="ChEBI" id="CHEBI:30616"/>
    </ligand>
</feature>
<evidence type="ECO:0000313" key="15">
    <source>
        <dbReference type="EMBL" id="KAJ8304838.1"/>
    </source>
</evidence>
<name>A0ABQ9EHU6_TEGGR</name>
<evidence type="ECO:0000256" key="11">
    <source>
        <dbReference type="RuleBase" id="RU000304"/>
    </source>
</evidence>
<comment type="caution">
    <text evidence="15">The sequence shown here is derived from an EMBL/GenBank/DDBJ whole genome shotgun (WGS) entry which is preliminary data.</text>
</comment>
<evidence type="ECO:0000313" key="16">
    <source>
        <dbReference type="Proteomes" id="UP001217089"/>
    </source>
</evidence>
<sequence length="458" mass="51436">MNLFTMNSQPPFTIRIRTDQNKDIMDWMVQPDEITFRQALEVISRVLPQSTVTAFEYEDEDGDRMTVRSDEEMKSMFQSYFSQLSEEDMVRGLLPPLIIFPRVGKTPQNRNIHGLKVKTHSVQTINQPPVVQSTLSMTDPEPSHPVPETQPGQQDPPPGGGSGDSGVSQEVTTLPGGNISESDLQILQYLGKGNSGQVHRVLHKPSGTIMAVKASIVYNVIQLDVDVEAQKQIISELQILCKCNSPAIIGFYGAFFVENRISICTEFMDGGSLDKYWQIPEPVLGRMAVYIIQGLLYMWSLKILHRDIKPSNVLVNTMGQIKLCDFGVSVQLVESIARTYVGTNAYMAPERIRGEEYSTPAEVWSLGVCLYEQAEFFSPVQLLNSIVDEEPPVLSTDVFSHDFVDFVSRSMQKLPVHRLTPEQLMLHPFIVRHNDGNINIIASWVKSKLEEQIHKAPS</sequence>
<evidence type="ECO:0000256" key="12">
    <source>
        <dbReference type="SAM" id="MobiDB-lite"/>
    </source>
</evidence>
<dbReference type="SUPFAM" id="SSF54277">
    <property type="entry name" value="CAD &amp; PB1 domains"/>
    <property type="match status" value="1"/>
</dbReference>